<protein>
    <submittedName>
        <fullName evidence="2">Uncharacterized protein</fullName>
    </submittedName>
</protein>
<evidence type="ECO:0000256" key="1">
    <source>
        <dbReference type="SAM" id="MobiDB-lite"/>
    </source>
</evidence>
<evidence type="ECO:0000313" key="2">
    <source>
        <dbReference type="EMBL" id="OIV38614.1"/>
    </source>
</evidence>
<comment type="caution">
    <text evidence="2">The sequence shown here is derived from an EMBL/GenBank/DDBJ whole genome shotgun (WGS) entry which is preliminary data.</text>
</comment>
<dbReference type="EMBL" id="MLCF01000017">
    <property type="protein sequence ID" value="OIV38614.1"/>
    <property type="molecule type" value="Genomic_DNA"/>
</dbReference>
<accession>A0A1J7BJ01</accession>
<reference evidence="2 3" key="1">
    <citation type="submission" date="2016-10" db="EMBL/GenBank/DDBJ databases">
        <title>Genome sequence of Streptomyces gilvigriseus MUSC 26.</title>
        <authorList>
            <person name="Lee L.-H."/>
            <person name="Ser H.-L."/>
        </authorList>
    </citation>
    <scope>NUCLEOTIDE SEQUENCE [LARGE SCALE GENOMIC DNA]</scope>
    <source>
        <strain evidence="2 3">MUSC 26</strain>
    </source>
</reference>
<dbReference type="AlphaFoldDB" id="A0A1J7BJ01"/>
<proteinExistence type="predicted"/>
<evidence type="ECO:0000313" key="3">
    <source>
        <dbReference type="Proteomes" id="UP000243342"/>
    </source>
</evidence>
<sequence>MPSEPRRPLGHLESEAALLTLRTAPDALAVPLHALLASDIEWSLGEADDVRFALELLAPDDPAVVPELARCPRLDDDQRIRIFAELEALPDSQRRTTLLTVLYQGAPAPAVAHRLAATAGAATVAEKLTRNRRTPARMLRPLARTGEPRVLAALLRSDHREVTDGERARAALGLLRLPSASPVLDAALKQPVGGQARAVWREFAAAAAGYRAEGAVPPAELDRLTALAASDGTPEGLIADLERTRSGRVDEQCLAWSAARPDWAALAARHAREPLPAALADRLVRVDGCPPELARAFLDRSPRDGAGGGSGRIGSGRGGRPMRGAALTTLARTASAALARGLVTPEEAVAGVRPVRNLRALAEHPDLDAVLAGPLRAALAGADAGTLRTAAHLAPACAGGLADLLAAARAAGQAPPDGPLAPEATAFLVLLMDHAEPDTARDVAAALDRYDAVWCGEHSHTGGALLAAARAHRHDPQATDRLLALARRPEQEAQLLRAGLEGVAAGVLCHRSDPELLALAIEAAGEALPGTVERLLGGPGLDPAAGRLLTGRHDLLPRPLLERIDAWLARCAVPRARPEWPQAQDELRRLAREDAPAFAAFRADAAATLRTADAWLIAARLLYEFTGTLEEWTSTAAAMAH</sequence>
<feature type="compositionally biased region" description="Gly residues" evidence="1">
    <location>
        <begin position="305"/>
        <end position="320"/>
    </location>
</feature>
<feature type="region of interest" description="Disordered" evidence="1">
    <location>
        <begin position="299"/>
        <end position="320"/>
    </location>
</feature>
<organism evidence="2 3">
    <name type="scientific">Mangrovactinospora gilvigrisea</name>
    <dbReference type="NCBI Taxonomy" id="1428644"/>
    <lineage>
        <taxon>Bacteria</taxon>
        <taxon>Bacillati</taxon>
        <taxon>Actinomycetota</taxon>
        <taxon>Actinomycetes</taxon>
        <taxon>Kitasatosporales</taxon>
        <taxon>Streptomycetaceae</taxon>
        <taxon>Mangrovactinospora</taxon>
    </lineage>
</organism>
<gene>
    <name evidence="2" type="ORF">BIV57_05010</name>
</gene>
<dbReference type="RefSeq" id="WP_071655433.1">
    <property type="nucleotide sequence ID" value="NZ_MLCF01000017.1"/>
</dbReference>
<dbReference type="Proteomes" id="UP000243342">
    <property type="component" value="Unassembled WGS sequence"/>
</dbReference>
<dbReference type="STRING" id="1428644.BIV57_05010"/>
<keyword evidence="3" id="KW-1185">Reference proteome</keyword>
<name>A0A1J7BJ01_9ACTN</name>